<feature type="region of interest" description="Disordered" evidence="1">
    <location>
        <begin position="58"/>
        <end position="123"/>
    </location>
</feature>
<evidence type="ECO:0000313" key="3">
    <source>
        <dbReference type="Proteomes" id="UP000030856"/>
    </source>
</evidence>
<proteinExistence type="predicted"/>
<dbReference type="AlphaFoldDB" id="A0A0B0H620"/>
<dbReference type="STRING" id="2340.JV46_29500"/>
<dbReference type="Proteomes" id="UP000030856">
    <property type="component" value="Unassembled WGS sequence"/>
</dbReference>
<keyword evidence="3" id="KW-1185">Reference proteome</keyword>
<reference evidence="2 3" key="1">
    <citation type="journal article" date="2014" name="BMC Genomics">
        <title>The genome of the intracellular bacterium of the coastal bivalve, Solemya velum: a blueprint for thriving in and out of symbiosis.</title>
        <authorList>
            <person name="Dmytrenko O."/>
            <person name="Russell S.L."/>
            <person name="Loo W.T."/>
            <person name="Fontanez K.M."/>
            <person name="Liao L."/>
            <person name="Roeselers G."/>
            <person name="Sharma R."/>
            <person name="Stewart F.J."/>
            <person name="Newton I.L."/>
            <person name="Woyke T."/>
            <person name="Wu D."/>
            <person name="Lang J.M."/>
            <person name="Eisen J.A."/>
            <person name="Cavanaugh C.M."/>
        </authorList>
    </citation>
    <scope>NUCLEOTIDE SEQUENCE [LARGE SCALE GENOMIC DNA]</scope>
    <source>
        <strain evidence="2 3">WH</strain>
    </source>
</reference>
<gene>
    <name evidence="2" type="ORF">JV46_29500</name>
</gene>
<evidence type="ECO:0000256" key="1">
    <source>
        <dbReference type="SAM" id="MobiDB-lite"/>
    </source>
</evidence>
<comment type="caution">
    <text evidence="2">The sequence shown here is derived from an EMBL/GenBank/DDBJ whole genome shotgun (WGS) entry which is preliminary data.</text>
</comment>
<sequence>MTSLVDAETWKRHFANMAAGKLNPDDRGYYHVATIQTGGSGAKPTIKMVTPTAQAVEIANSELADEREDHKSNPTSRKRKSPNGGYKSKTGPKVYKSKTTTKKTQTKKGTIPETSVGNHVLEK</sequence>
<protein>
    <submittedName>
        <fullName evidence="2">Uncharacterized protein</fullName>
    </submittedName>
</protein>
<accession>A0A0B0H620</accession>
<dbReference type="EMBL" id="JRAA01000003">
    <property type="protein sequence ID" value="KHF24560.1"/>
    <property type="molecule type" value="Genomic_DNA"/>
</dbReference>
<organism evidence="2 3">
    <name type="scientific">Solemya velum gill symbiont</name>
    <dbReference type="NCBI Taxonomy" id="2340"/>
    <lineage>
        <taxon>Bacteria</taxon>
        <taxon>Pseudomonadati</taxon>
        <taxon>Pseudomonadota</taxon>
        <taxon>Gammaproteobacteria</taxon>
        <taxon>sulfur-oxidizing symbionts</taxon>
    </lineage>
</organism>
<evidence type="ECO:0000313" key="2">
    <source>
        <dbReference type="EMBL" id="KHF24560.1"/>
    </source>
</evidence>
<name>A0A0B0H620_SOVGS</name>
<feature type="compositionally biased region" description="Basic residues" evidence="1">
    <location>
        <begin position="95"/>
        <end position="106"/>
    </location>
</feature>